<evidence type="ECO:0000313" key="7">
    <source>
        <dbReference type="EMBL" id="OFI49017.1"/>
    </source>
</evidence>
<dbReference type="STRING" id="1859473.BG261_04970"/>
<name>A0A1E8GLE6_9LACT</name>
<feature type="transmembrane region" description="Helical" evidence="5">
    <location>
        <begin position="107"/>
        <end position="128"/>
    </location>
</feature>
<dbReference type="GO" id="GO:0004518">
    <property type="term" value="F:nuclease activity"/>
    <property type="evidence" value="ECO:0007669"/>
    <property type="project" value="UniProtKB-KW"/>
</dbReference>
<evidence type="ECO:0000256" key="1">
    <source>
        <dbReference type="ARBA" id="ARBA00001946"/>
    </source>
</evidence>
<feature type="domain" description="TRAM" evidence="6">
    <location>
        <begin position="292"/>
        <end position="357"/>
    </location>
</feature>
<dbReference type="AlphaFoldDB" id="A0A1E8GLE6"/>
<dbReference type="RefSeq" id="WP_070792675.1">
    <property type="nucleotide sequence ID" value="NZ_MKIR01000022.1"/>
</dbReference>
<dbReference type="OrthoDB" id="9780734at2"/>
<proteinExistence type="predicted"/>
<dbReference type="Gene3D" id="3.40.50.1010">
    <property type="entry name" value="5'-nuclease"/>
    <property type="match status" value="1"/>
</dbReference>
<keyword evidence="2" id="KW-0540">Nuclease</keyword>
<dbReference type="SMART" id="SM00670">
    <property type="entry name" value="PINc"/>
    <property type="match status" value="1"/>
</dbReference>
<sequence length="357" mass="39488">MRRLIIQGLMVVIGAAVGSSFLPYLWSALNQTKLENNNVVNSIIGAIIFLLLSFIFNKSILRALSKLDEDISKLNLQKFASNLTGTLLGLVAGAIASVALWALNIPFVSTVGPLILMSGFAYVGYRVFARRGKEIFAMFSRKKPVVVEENEAEEKNEVIQVENYKLLDTSAIIDGRIIDVLKTGFVDGIILIPNFVVFELQLIADSNDKLKRAKGRRGLDLVNDIQKLKNIKVETTDKDYDDIHEVDTKLLRLATELKGSLITNDYNLNKVAEIQRVPVLNINELANAVKPQVVVGEELKVTIVKKGSERHQGIGYMPDGTMIVVEDTDNMIDETVDAEVTSALQTNAGRMIFAKLI</sequence>
<dbReference type="EMBL" id="MKIR01000022">
    <property type="protein sequence ID" value="OFI49017.1"/>
    <property type="molecule type" value="Genomic_DNA"/>
</dbReference>
<keyword evidence="5" id="KW-0812">Transmembrane</keyword>
<feature type="transmembrane region" description="Helical" evidence="5">
    <location>
        <begin position="7"/>
        <end position="26"/>
    </location>
</feature>
<feature type="transmembrane region" description="Helical" evidence="5">
    <location>
        <begin position="79"/>
        <end position="101"/>
    </location>
</feature>
<evidence type="ECO:0000313" key="8">
    <source>
        <dbReference type="Proteomes" id="UP000178622"/>
    </source>
</evidence>
<dbReference type="PROSITE" id="PS50926">
    <property type="entry name" value="TRAM"/>
    <property type="match status" value="1"/>
</dbReference>
<dbReference type="GO" id="GO:0016787">
    <property type="term" value="F:hydrolase activity"/>
    <property type="evidence" value="ECO:0007669"/>
    <property type="project" value="UniProtKB-KW"/>
</dbReference>
<dbReference type="InterPro" id="IPR052041">
    <property type="entry name" value="Nucleic_acid_metab_PIN/TRAM"/>
</dbReference>
<feature type="transmembrane region" description="Helical" evidence="5">
    <location>
        <begin position="38"/>
        <end position="58"/>
    </location>
</feature>
<dbReference type="Proteomes" id="UP000178622">
    <property type="component" value="Unassembled WGS sequence"/>
</dbReference>
<evidence type="ECO:0000256" key="5">
    <source>
        <dbReference type="SAM" id="Phobius"/>
    </source>
</evidence>
<reference evidence="8" key="1">
    <citation type="submission" date="2016-09" db="EMBL/GenBank/DDBJ databases">
        <title>Draft genome sequence of a novel species of the family Streptococcaceae isolated from flowers.</title>
        <authorList>
            <person name="Chuah L.-O."/>
            <person name="Yap K.-P."/>
            <person name="Thong K.L."/>
            <person name="Liong M.T."/>
            <person name="Ahmad R."/>
            <person name="Rusul G."/>
        </authorList>
    </citation>
    <scope>NUCLEOTIDE SEQUENCE [LARGE SCALE GENOMIC DNA]</scope>
    <source>
        <strain evidence="8">DF1</strain>
    </source>
</reference>
<evidence type="ECO:0000256" key="3">
    <source>
        <dbReference type="ARBA" id="ARBA00022801"/>
    </source>
</evidence>
<dbReference type="CDD" id="cd09877">
    <property type="entry name" value="PIN_YacL-like"/>
    <property type="match status" value="1"/>
</dbReference>
<protein>
    <submittedName>
        <fullName evidence="7">Twitching motility protein pilT</fullName>
    </submittedName>
</protein>
<comment type="cofactor">
    <cofactor evidence="1">
        <name>Mg(2+)</name>
        <dbReference type="ChEBI" id="CHEBI:18420"/>
    </cofactor>
</comment>
<dbReference type="Pfam" id="PF01938">
    <property type="entry name" value="TRAM"/>
    <property type="match status" value="1"/>
</dbReference>
<evidence type="ECO:0000259" key="6">
    <source>
        <dbReference type="PROSITE" id="PS50926"/>
    </source>
</evidence>
<evidence type="ECO:0000256" key="4">
    <source>
        <dbReference type="ARBA" id="ARBA00022842"/>
    </source>
</evidence>
<keyword evidence="4" id="KW-0460">Magnesium</keyword>
<accession>A0A1E8GLE6</accession>
<comment type="caution">
    <text evidence="7">The sequence shown here is derived from an EMBL/GenBank/DDBJ whole genome shotgun (WGS) entry which is preliminary data.</text>
</comment>
<dbReference type="SUPFAM" id="SSF88723">
    <property type="entry name" value="PIN domain-like"/>
    <property type="match status" value="1"/>
</dbReference>
<dbReference type="InterPro" id="IPR002716">
    <property type="entry name" value="PIN_dom"/>
</dbReference>
<keyword evidence="8" id="KW-1185">Reference proteome</keyword>
<keyword evidence="3" id="KW-0378">Hydrolase</keyword>
<dbReference type="PANTHER" id="PTHR11603:SF147">
    <property type="entry name" value="MEMBRANE PROTEIN"/>
    <property type="match status" value="1"/>
</dbReference>
<keyword evidence="5" id="KW-0472">Membrane</keyword>
<dbReference type="InterPro" id="IPR002792">
    <property type="entry name" value="TRAM_dom"/>
</dbReference>
<keyword evidence="5" id="KW-1133">Transmembrane helix</keyword>
<organism evidence="7 8">
    <name type="scientific">Floricoccus tropicus</name>
    <dbReference type="NCBI Taxonomy" id="1859473"/>
    <lineage>
        <taxon>Bacteria</taxon>
        <taxon>Bacillati</taxon>
        <taxon>Bacillota</taxon>
        <taxon>Bacilli</taxon>
        <taxon>Lactobacillales</taxon>
        <taxon>Streptococcaceae</taxon>
        <taxon>Floricoccus</taxon>
    </lineage>
</organism>
<gene>
    <name evidence="7" type="ORF">BG261_04970</name>
</gene>
<dbReference type="PANTHER" id="PTHR11603">
    <property type="entry name" value="AAA FAMILY ATPASE"/>
    <property type="match status" value="1"/>
</dbReference>
<dbReference type="InterPro" id="IPR029060">
    <property type="entry name" value="PIN-like_dom_sf"/>
</dbReference>
<evidence type="ECO:0000256" key="2">
    <source>
        <dbReference type="ARBA" id="ARBA00022722"/>
    </source>
</evidence>